<dbReference type="EMBL" id="CP044331">
    <property type="protein sequence ID" value="QGM96261.1"/>
    <property type="molecule type" value="Genomic_DNA"/>
</dbReference>
<keyword evidence="2" id="KW-1185">Reference proteome</keyword>
<accession>A0A6B8M0A5</accession>
<dbReference type="InterPro" id="IPR021333">
    <property type="entry name" value="DUF2946"/>
</dbReference>
<dbReference type="Pfam" id="PF11162">
    <property type="entry name" value="DUF2946"/>
    <property type="match status" value="1"/>
</dbReference>
<dbReference type="AlphaFoldDB" id="A0A6B8M0A5"/>
<evidence type="ECO:0000313" key="1">
    <source>
        <dbReference type="EMBL" id="QGM96261.1"/>
    </source>
</evidence>
<dbReference type="KEGG" id="mpar:F7D14_01360"/>
<evidence type="ECO:0000313" key="2">
    <source>
        <dbReference type="Proteomes" id="UP000422569"/>
    </source>
</evidence>
<proteinExistence type="predicted"/>
<protein>
    <submittedName>
        <fullName evidence="1">DUF2946 domain-containing protein</fullName>
    </submittedName>
</protein>
<name>A0A6B8M0A5_9HYPH</name>
<dbReference type="Proteomes" id="UP000422569">
    <property type="component" value="Chromosome"/>
</dbReference>
<gene>
    <name evidence="1" type="ORF">F7D14_01360</name>
</gene>
<organism evidence="1 2">
    <name type="scientific">Methylocystis parvus</name>
    <dbReference type="NCBI Taxonomy" id="134"/>
    <lineage>
        <taxon>Bacteria</taxon>
        <taxon>Pseudomonadati</taxon>
        <taxon>Pseudomonadota</taxon>
        <taxon>Alphaproteobacteria</taxon>
        <taxon>Hyphomicrobiales</taxon>
        <taxon>Methylocystaceae</taxon>
        <taxon>Methylocystis</taxon>
    </lineage>
</organism>
<sequence>MMNSRGQRRPSAREAVACALLCLFFLQGLFPTAARLIAASQNFHVEFGVHLADGYCSPSRDDGGDVPPGHAHDHSDCCILCKQAAHDASLLFVGALLSFLPLVEPQPSSAAIAAAADEMERQRIGWGSSWSPRAPPASV</sequence>
<reference evidence="1 2" key="1">
    <citation type="submission" date="2019-09" db="EMBL/GenBank/DDBJ databases">
        <title>Isolation and complete genome sequencing of Methylocystis species.</title>
        <authorList>
            <person name="Rumah B.L."/>
            <person name="Stead C.E."/>
            <person name="Stevens B.C."/>
            <person name="Minton N.P."/>
            <person name="Grosse-Honebrink A."/>
            <person name="Zhang Y."/>
        </authorList>
    </citation>
    <scope>NUCLEOTIDE SEQUENCE [LARGE SCALE GENOMIC DNA]</scope>
    <source>
        <strain evidence="1 2">BRCS2</strain>
    </source>
</reference>